<gene>
    <name evidence="1" type="ORF">EMPG_14973</name>
</gene>
<evidence type="ECO:0000313" key="1">
    <source>
        <dbReference type="EMBL" id="KLJ09599.1"/>
    </source>
</evidence>
<sequence>MKHPRLFPRFRLLFHGHYRLTVIGTGRSMSKKKFLSFHQIPLTARRRKRAFGHLPRVRLANRMSNVKDPLLSGMMMMLMIVHSHLHANRGIKLLTFPQFLHRLFLS</sequence>
<evidence type="ECO:0000313" key="2">
    <source>
        <dbReference type="Proteomes" id="UP000053573"/>
    </source>
</evidence>
<dbReference type="AlphaFoldDB" id="A0A0H1BDR0"/>
<reference evidence="2" key="1">
    <citation type="journal article" date="2015" name="PLoS Genet.">
        <title>The dynamic genome and transcriptome of the human fungal pathogen Blastomyces and close relative Emmonsia.</title>
        <authorList>
            <person name="Munoz J.F."/>
            <person name="Gauthier G.M."/>
            <person name="Desjardins C.A."/>
            <person name="Gallo J.E."/>
            <person name="Holder J."/>
            <person name="Sullivan T.D."/>
            <person name="Marty A.J."/>
            <person name="Carmen J.C."/>
            <person name="Chen Z."/>
            <person name="Ding L."/>
            <person name="Gujja S."/>
            <person name="Magrini V."/>
            <person name="Misas E."/>
            <person name="Mitreva M."/>
            <person name="Priest M."/>
            <person name="Saif S."/>
            <person name="Whiston E.A."/>
            <person name="Young S."/>
            <person name="Zeng Q."/>
            <person name="Goldman W.E."/>
            <person name="Mardis E.R."/>
            <person name="Taylor J.W."/>
            <person name="McEwen J.G."/>
            <person name="Clay O.K."/>
            <person name="Klein B.S."/>
            <person name="Cuomo C.A."/>
        </authorList>
    </citation>
    <scope>NUCLEOTIDE SEQUENCE [LARGE SCALE GENOMIC DNA]</scope>
    <source>
        <strain evidence="2">UAMH 139</strain>
    </source>
</reference>
<protein>
    <submittedName>
        <fullName evidence="1">Uncharacterized protein</fullName>
    </submittedName>
</protein>
<organism evidence="1 2">
    <name type="scientific">Blastomyces silverae</name>
    <dbReference type="NCBI Taxonomy" id="2060906"/>
    <lineage>
        <taxon>Eukaryota</taxon>
        <taxon>Fungi</taxon>
        <taxon>Dikarya</taxon>
        <taxon>Ascomycota</taxon>
        <taxon>Pezizomycotina</taxon>
        <taxon>Eurotiomycetes</taxon>
        <taxon>Eurotiomycetidae</taxon>
        <taxon>Onygenales</taxon>
        <taxon>Ajellomycetaceae</taxon>
        <taxon>Blastomyces</taxon>
    </lineage>
</organism>
<name>A0A0H1BDR0_9EURO</name>
<comment type="caution">
    <text evidence="1">The sequence shown here is derived from an EMBL/GenBank/DDBJ whole genome shotgun (WGS) entry which is preliminary data.</text>
</comment>
<keyword evidence="2" id="KW-1185">Reference proteome</keyword>
<dbReference type="Proteomes" id="UP000053573">
    <property type="component" value="Unassembled WGS sequence"/>
</dbReference>
<dbReference type="EMBL" id="LDEV01002317">
    <property type="protein sequence ID" value="KLJ09599.1"/>
    <property type="molecule type" value="Genomic_DNA"/>
</dbReference>
<accession>A0A0H1BDR0</accession>
<proteinExistence type="predicted"/>